<evidence type="ECO:0000256" key="1">
    <source>
        <dbReference type="ARBA" id="ARBA00004123"/>
    </source>
</evidence>
<dbReference type="InterPro" id="IPR027417">
    <property type="entry name" value="P-loop_NTPase"/>
</dbReference>
<evidence type="ECO:0000256" key="7">
    <source>
        <dbReference type="ARBA" id="ARBA00022840"/>
    </source>
</evidence>
<feature type="region of interest" description="Disordered" evidence="13">
    <location>
        <begin position="383"/>
        <end position="429"/>
    </location>
</feature>
<keyword evidence="10" id="KW-0539">Nucleus</keyword>
<evidence type="ECO:0000256" key="2">
    <source>
        <dbReference type="ARBA" id="ARBA00006005"/>
    </source>
</evidence>
<sequence length="680" mass="76406">MNRDFAVPRGAQRLFDLVQPNEPRYRCVFFYALRNTLVTSNLDVATSIAYQGNRALHRVVTLDGQLIDTSGTMSGGGKSVRRGGMSAVAIPAAGGVTQQEVSALEEVVQKLEEELASLRSETRGLEQEQRDLRAKLTKLRKLLPKLEMTIEGAEANVIDLEKRKSDLRASGHCELSEEDMAKISGLEDEMEGLNGKIKVVAEHLKKLEAETDKLQKKIMDAGGEPVKKQRKKRDACSKVAEAASLAVDEAMMNVKQAEMNAKKAAAAAEKASKELEKIAKATEGKKEKLKELEDKALDVQNVYDAASKVAKEKHGIVTSLVKEQEALKSTLEKIMSVEVDINNQLEEYNAVLKENKVKAEHWMKEVEKLQKDHTSDIKEWGLLSLADNDDSDEEDEQSNDNDMDQSPGNEKVSSHPSSETVLPRFDPDQLKRYDREEIKHEIMLLEEERESMAAKVNMSAVDEWRKKDADYQSRFKDLDGVTNQRDEAREAYEELRRKRLEEFMAGFGEITMKLKEMYQMITLGGDAELELVDSLDPFSEGIVFSVRPPKKSWKNISNLSGGEKTLSSLALIFALHHYKPNPLYVMDEIDAALDFKNVSIVANYIKERTKNAQFVIISLRNNMFELADRLVGIYKTNNTTKSVTINPRQFSLESNAQLPQPTRPLSDCTNVSGDMLASRQ</sequence>
<dbReference type="InterPro" id="IPR003395">
    <property type="entry name" value="RecF/RecN/SMC_N"/>
</dbReference>
<dbReference type="FunFam" id="3.40.50.300:FF:000481">
    <property type="entry name" value="Structural maintenance of chromosomes 4"/>
    <property type="match status" value="1"/>
</dbReference>
<evidence type="ECO:0000256" key="11">
    <source>
        <dbReference type="ARBA" id="ARBA00023306"/>
    </source>
</evidence>
<dbReference type="SUPFAM" id="SSF52540">
    <property type="entry name" value="P-loop containing nucleoside triphosphate hydrolases"/>
    <property type="match status" value="1"/>
</dbReference>
<comment type="similarity">
    <text evidence="2">Belongs to the SMC family. SMC4 subfamily.</text>
</comment>
<dbReference type="PANTHER" id="PTHR18937:SF172">
    <property type="entry name" value="STRUCTURAL MAINTENANCE OF CHROMOSOMES PROTEIN"/>
    <property type="match status" value="1"/>
</dbReference>
<keyword evidence="4" id="KW-0132">Cell division</keyword>
<keyword evidence="8 12" id="KW-0175">Coiled coil</keyword>
<keyword evidence="6" id="KW-0498">Mitosis</keyword>
<evidence type="ECO:0000256" key="13">
    <source>
        <dbReference type="SAM" id="MobiDB-lite"/>
    </source>
</evidence>
<evidence type="ECO:0000256" key="4">
    <source>
        <dbReference type="ARBA" id="ARBA00022618"/>
    </source>
</evidence>
<evidence type="ECO:0000259" key="14">
    <source>
        <dbReference type="Pfam" id="PF02463"/>
    </source>
</evidence>
<dbReference type="GO" id="GO:0000796">
    <property type="term" value="C:condensin complex"/>
    <property type="evidence" value="ECO:0007669"/>
    <property type="project" value="TreeGrafter"/>
</dbReference>
<feature type="region of interest" description="Disordered" evidence="13">
    <location>
        <begin position="657"/>
        <end position="680"/>
    </location>
</feature>
<dbReference type="GO" id="GO:0007076">
    <property type="term" value="P:mitotic chromosome condensation"/>
    <property type="evidence" value="ECO:0007669"/>
    <property type="project" value="TreeGrafter"/>
</dbReference>
<evidence type="ECO:0000256" key="12">
    <source>
        <dbReference type="SAM" id="Coils"/>
    </source>
</evidence>
<dbReference type="GO" id="GO:0051301">
    <property type="term" value="P:cell division"/>
    <property type="evidence" value="ECO:0007669"/>
    <property type="project" value="UniProtKB-KW"/>
</dbReference>
<evidence type="ECO:0000256" key="8">
    <source>
        <dbReference type="ARBA" id="ARBA00023054"/>
    </source>
</evidence>
<feature type="compositionally biased region" description="Acidic residues" evidence="13">
    <location>
        <begin position="387"/>
        <end position="403"/>
    </location>
</feature>
<evidence type="ECO:0000313" key="15">
    <source>
        <dbReference type="EMBL" id="CAD9464450.1"/>
    </source>
</evidence>
<feature type="domain" description="RecF/RecN/SMC N-terminal" evidence="14">
    <location>
        <begin position="307"/>
        <end position="640"/>
    </location>
</feature>
<keyword evidence="11" id="KW-0131">Cell cycle</keyword>
<proteinExistence type="inferred from homology"/>
<accession>A0A7S2GR65</accession>
<feature type="coiled-coil region" evidence="12">
    <location>
        <begin position="435"/>
        <end position="501"/>
    </location>
</feature>
<evidence type="ECO:0000256" key="3">
    <source>
        <dbReference type="ARBA" id="ARBA00018693"/>
    </source>
</evidence>
<dbReference type="InterPro" id="IPR036277">
    <property type="entry name" value="SMC_hinge_sf"/>
</dbReference>
<dbReference type="Gene3D" id="1.10.287.1490">
    <property type="match status" value="1"/>
</dbReference>
<keyword evidence="9" id="KW-0226">DNA condensation</keyword>
<dbReference type="GO" id="GO:0005634">
    <property type="term" value="C:nucleus"/>
    <property type="evidence" value="ECO:0007669"/>
    <property type="project" value="UniProtKB-SubCell"/>
</dbReference>
<evidence type="ECO:0000256" key="5">
    <source>
        <dbReference type="ARBA" id="ARBA00022741"/>
    </source>
</evidence>
<evidence type="ECO:0000256" key="10">
    <source>
        <dbReference type="ARBA" id="ARBA00023242"/>
    </source>
</evidence>
<dbReference type="PANTHER" id="PTHR18937">
    <property type="entry name" value="STRUCTURAL MAINTENANCE OF CHROMOSOMES SMC FAMILY MEMBER"/>
    <property type="match status" value="1"/>
</dbReference>
<dbReference type="EMBL" id="HBGS01049337">
    <property type="protein sequence ID" value="CAD9464450.1"/>
    <property type="molecule type" value="Transcribed_RNA"/>
</dbReference>
<protein>
    <recommendedName>
        <fullName evidence="3">Structural maintenance of chromosomes protein 4</fullName>
    </recommendedName>
</protein>
<keyword evidence="5" id="KW-0547">Nucleotide-binding</keyword>
<dbReference type="Gene3D" id="3.30.70.1620">
    <property type="match status" value="1"/>
</dbReference>
<dbReference type="SUPFAM" id="SSF75553">
    <property type="entry name" value="Smc hinge domain"/>
    <property type="match status" value="1"/>
</dbReference>
<comment type="subcellular location">
    <subcellularLocation>
        <location evidence="1">Nucleus</location>
    </subcellularLocation>
</comment>
<feature type="coiled-coil region" evidence="12">
    <location>
        <begin position="101"/>
        <end position="309"/>
    </location>
</feature>
<dbReference type="Gene3D" id="3.40.50.300">
    <property type="entry name" value="P-loop containing nucleotide triphosphate hydrolases"/>
    <property type="match status" value="1"/>
</dbReference>
<dbReference type="AlphaFoldDB" id="A0A7S2GR65"/>
<dbReference type="Pfam" id="PF02463">
    <property type="entry name" value="SMC_N"/>
    <property type="match status" value="1"/>
</dbReference>
<keyword evidence="7" id="KW-0067">ATP-binding</keyword>
<organism evidence="15">
    <name type="scientific">Octactis speculum</name>
    <dbReference type="NCBI Taxonomy" id="3111310"/>
    <lineage>
        <taxon>Eukaryota</taxon>
        <taxon>Sar</taxon>
        <taxon>Stramenopiles</taxon>
        <taxon>Ochrophyta</taxon>
        <taxon>Dictyochophyceae</taxon>
        <taxon>Dictyochales</taxon>
        <taxon>Dictyochaceae</taxon>
        <taxon>Octactis</taxon>
    </lineage>
</organism>
<gene>
    <name evidence="15" type="ORF">DSPE1174_LOCUS25698</name>
</gene>
<reference evidence="15" key="1">
    <citation type="submission" date="2021-01" db="EMBL/GenBank/DDBJ databases">
        <authorList>
            <person name="Corre E."/>
            <person name="Pelletier E."/>
            <person name="Niang G."/>
            <person name="Scheremetjew M."/>
            <person name="Finn R."/>
            <person name="Kale V."/>
            <person name="Holt S."/>
            <person name="Cochrane G."/>
            <person name="Meng A."/>
            <person name="Brown T."/>
            <person name="Cohen L."/>
        </authorList>
    </citation>
    <scope>NUCLEOTIDE SEQUENCE</scope>
    <source>
        <strain evidence="15">CCMP1381</strain>
    </source>
</reference>
<evidence type="ECO:0000256" key="9">
    <source>
        <dbReference type="ARBA" id="ARBA00023067"/>
    </source>
</evidence>
<name>A0A7S2GR65_9STRA</name>
<dbReference type="GO" id="GO:0005524">
    <property type="term" value="F:ATP binding"/>
    <property type="evidence" value="ECO:0007669"/>
    <property type="project" value="UniProtKB-KW"/>
</dbReference>
<evidence type="ECO:0000256" key="6">
    <source>
        <dbReference type="ARBA" id="ARBA00022776"/>
    </source>
</evidence>